<dbReference type="SUPFAM" id="SSF53098">
    <property type="entry name" value="Ribonuclease H-like"/>
    <property type="match status" value="1"/>
</dbReference>
<organism evidence="1 2">
    <name type="scientific">Paramuricea clavata</name>
    <name type="common">Red gorgonian</name>
    <name type="synonym">Violescent sea-whip</name>
    <dbReference type="NCBI Taxonomy" id="317549"/>
    <lineage>
        <taxon>Eukaryota</taxon>
        <taxon>Metazoa</taxon>
        <taxon>Cnidaria</taxon>
        <taxon>Anthozoa</taxon>
        <taxon>Octocorallia</taxon>
        <taxon>Malacalcyonacea</taxon>
        <taxon>Plexauridae</taxon>
        <taxon>Paramuricea</taxon>
    </lineage>
</organism>
<accession>A0A6S7K571</accession>
<dbReference type="EMBL" id="CACRXK020012246">
    <property type="protein sequence ID" value="CAB4022971.1"/>
    <property type="molecule type" value="Genomic_DNA"/>
</dbReference>
<sequence>MKNIGWDDPLPTKLQLAWEKLFGEIEDLTTVQFPRCLQHKDSVGLSELHVFADASILAYGAVAYVVWSRTNGIEVHLISAKARVSPLCQTTIPRLELMADLLASRLAKTVCDEFKIKPSEVILWSDSMIVLAWLRSESTSLQPSVGVRAAEIQATWESGTWEYVPTDLNPADDLSRGIPVTKVNERWMNGPSFLKVTHDSLLPSVFVTKASYPKAFLWQQKFLLSLLARCSGHTWTN</sequence>
<dbReference type="PANTHER" id="PTHR47331">
    <property type="entry name" value="PHD-TYPE DOMAIN-CONTAINING PROTEIN"/>
    <property type="match status" value="1"/>
</dbReference>
<evidence type="ECO:0000313" key="1">
    <source>
        <dbReference type="EMBL" id="CAB4022971.1"/>
    </source>
</evidence>
<dbReference type="AlphaFoldDB" id="A0A6S7K571"/>
<reference evidence="1" key="1">
    <citation type="submission" date="2020-04" db="EMBL/GenBank/DDBJ databases">
        <authorList>
            <person name="Alioto T."/>
            <person name="Alioto T."/>
            <person name="Gomez Garrido J."/>
        </authorList>
    </citation>
    <scope>NUCLEOTIDE SEQUENCE</scope>
    <source>
        <strain evidence="1">A484AB</strain>
    </source>
</reference>
<protein>
    <submittedName>
        <fullName evidence="1">Uncharacterized protein</fullName>
    </submittedName>
</protein>
<gene>
    <name evidence="1" type="ORF">PACLA_8A054699</name>
</gene>
<dbReference type="InterPro" id="IPR008042">
    <property type="entry name" value="Retrotrans_Pao"/>
</dbReference>
<dbReference type="PANTHER" id="PTHR47331:SF1">
    <property type="entry name" value="GAG-LIKE PROTEIN"/>
    <property type="match status" value="1"/>
</dbReference>
<proteinExistence type="predicted"/>
<dbReference type="OrthoDB" id="5985631at2759"/>
<keyword evidence="2" id="KW-1185">Reference proteome</keyword>
<name>A0A6S7K571_PARCT</name>
<dbReference type="InterPro" id="IPR012337">
    <property type="entry name" value="RNaseH-like_sf"/>
</dbReference>
<evidence type="ECO:0000313" key="2">
    <source>
        <dbReference type="Proteomes" id="UP001152795"/>
    </source>
</evidence>
<comment type="caution">
    <text evidence="1">The sequence shown here is derived from an EMBL/GenBank/DDBJ whole genome shotgun (WGS) entry which is preliminary data.</text>
</comment>
<dbReference type="Pfam" id="PF05380">
    <property type="entry name" value="Peptidase_A17"/>
    <property type="match status" value="1"/>
</dbReference>
<dbReference type="Proteomes" id="UP001152795">
    <property type="component" value="Unassembled WGS sequence"/>
</dbReference>